<dbReference type="RefSeq" id="WP_097062313.1">
    <property type="nucleotide sequence ID" value="NZ_OBMI01000001.1"/>
</dbReference>
<organism evidence="2 3">
    <name type="scientific">Sphingomonas guangdongensis</name>
    <dbReference type="NCBI Taxonomy" id="1141890"/>
    <lineage>
        <taxon>Bacteria</taxon>
        <taxon>Pseudomonadati</taxon>
        <taxon>Pseudomonadota</taxon>
        <taxon>Alphaproteobacteria</taxon>
        <taxon>Sphingomonadales</taxon>
        <taxon>Sphingomonadaceae</taxon>
        <taxon>Sphingomonas</taxon>
    </lineage>
</organism>
<feature type="transmembrane region" description="Helical" evidence="1">
    <location>
        <begin position="125"/>
        <end position="143"/>
    </location>
</feature>
<feature type="transmembrane region" description="Helical" evidence="1">
    <location>
        <begin position="164"/>
        <end position="183"/>
    </location>
</feature>
<accession>A0A285QC51</accession>
<proteinExistence type="predicted"/>
<gene>
    <name evidence="2" type="ORF">SAMN06297144_0374</name>
</gene>
<evidence type="ECO:0000256" key="1">
    <source>
        <dbReference type="SAM" id="Phobius"/>
    </source>
</evidence>
<keyword evidence="1" id="KW-1133">Transmembrane helix</keyword>
<evidence type="ECO:0000313" key="2">
    <source>
        <dbReference type="EMBL" id="SOB79098.1"/>
    </source>
</evidence>
<keyword evidence="1" id="KW-0472">Membrane</keyword>
<keyword evidence="1" id="KW-0812">Transmembrane</keyword>
<evidence type="ECO:0000313" key="3">
    <source>
        <dbReference type="Proteomes" id="UP000219494"/>
    </source>
</evidence>
<name>A0A285QC51_9SPHN</name>
<feature type="transmembrane region" description="Helical" evidence="1">
    <location>
        <begin position="97"/>
        <end position="119"/>
    </location>
</feature>
<feature type="transmembrane region" description="Helical" evidence="1">
    <location>
        <begin position="189"/>
        <end position="210"/>
    </location>
</feature>
<feature type="transmembrane region" description="Helical" evidence="1">
    <location>
        <begin position="62"/>
        <end position="85"/>
    </location>
</feature>
<reference evidence="2 3" key="1">
    <citation type="submission" date="2017-07" db="EMBL/GenBank/DDBJ databases">
        <authorList>
            <person name="Sun Z.S."/>
            <person name="Albrecht U."/>
            <person name="Echele G."/>
            <person name="Lee C.C."/>
        </authorList>
    </citation>
    <scope>NUCLEOTIDE SEQUENCE [LARGE SCALE GENOMIC DNA]</scope>
    <source>
        <strain evidence="2 3">CGMCC 1.12672</strain>
    </source>
</reference>
<dbReference type="EMBL" id="OBMI01000001">
    <property type="protein sequence ID" value="SOB79098.1"/>
    <property type="molecule type" value="Genomic_DNA"/>
</dbReference>
<dbReference type="InterPro" id="IPR018750">
    <property type="entry name" value="DUF2306_membrane"/>
</dbReference>
<dbReference type="Pfam" id="PF10067">
    <property type="entry name" value="DUF2306"/>
    <property type="match status" value="1"/>
</dbReference>
<feature type="transmembrane region" description="Helical" evidence="1">
    <location>
        <begin position="24"/>
        <end position="42"/>
    </location>
</feature>
<dbReference type="Proteomes" id="UP000219494">
    <property type="component" value="Unassembled WGS sequence"/>
</dbReference>
<keyword evidence="3" id="KW-1185">Reference proteome</keyword>
<dbReference type="AlphaFoldDB" id="A0A285QC51"/>
<dbReference type="OrthoDB" id="8759010at2"/>
<protein>
    <submittedName>
        <fullName evidence="2">Predicted membrane protein</fullName>
    </submittedName>
</protein>
<sequence length="227" mass="24967">MTDITTGTLRVASWRASRLPRRGALGRALVYGLAVLVALFSLRYVLGLPPVPDGIALNRFRLFWLVLHASAASIALLLGGIQFSVALRVRRLGVHRWIGRVYVVTCLIGAISGLVLAIGTSAGPIAGLGFGGLAVAWLVTNALGWQRARAREFASHRRWMMRSWALTLAAVTLRIYMPLFEVLGVPELLGYRVIAFLCWLPNLAIAEALLARERHRATNRPALVRIW</sequence>